<dbReference type="AlphaFoldDB" id="A0AAW0N340"/>
<dbReference type="EMBL" id="JBBPFD010000018">
    <property type="protein sequence ID" value="KAK7888913.1"/>
    <property type="molecule type" value="Genomic_DNA"/>
</dbReference>
<keyword evidence="3" id="KW-1185">Reference proteome</keyword>
<name>A0AAW0N340_9GOBI</name>
<reference evidence="3" key="1">
    <citation type="submission" date="2024-04" db="EMBL/GenBank/DDBJ databases">
        <title>Salinicola lusitanus LLJ914,a marine bacterium isolated from the Okinawa Trough.</title>
        <authorList>
            <person name="Li J."/>
        </authorList>
    </citation>
    <scope>NUCLEOTIDE SEQUENCE [LARGE SCALE GENOMIC DNA]</scope>
</reference>
<accession>A0AAW0N340</accession>
<evidence type="ECO:0000256" key="1">
    <source>
        <dbReference type="SAM" id="MobiDB-lite"/>
    </source>
</evidence>
<comment type="caution">
    <text evidence="2">The sequence shown here is derived from an EMBL/GenBank/DDBJ whole genome shotgun (WGS) entry which is preliminary data.</text>
</comment>
<proteinExistence type="predicted"/>
<evidence type="ECO:0000313" key="2">
    <source>
        <dbReference type="EMBL" id="KAK7888913.1"/>
    </source>
</evidence>
<gene>
    <name evidence="2" type="ORF">WMY93_024473</name>
</gene>
<sequence>MRITAPEPNVCRPRAHGLLGPISGTTQDLLQKPPSDSHMTSDRPLPPNRSGQPPYRRPYAKSYSRKLCWAQPRGVFPRMCETPFPVCKRTSEGSLGFTQSPTILVETPNWLTSGVYIS</sequence>
<protein>
    <submittedName>
        <fullName evidence="2">Uncharacterized protein</fullName>
    </submittedName>
</protein>
<feature type="region of interest" description="Disordered" evidence="1">
    <location>
        <begin position="1"/>
        <end position="62"/>
    </location>
</feature>
<evidence type="ECO:0000313" key="3">
    <source>
        <dbReference type="Proteomes" id="UP001460270"/>
    </source>
</evidence>
<organism evidence="2 3">
    <name type="scientific">Mugilogobius chulae</name>
    <name type="common">yellowstripe goby</name>
    <dbReference type="NCBI Taxonomy" id="88201"/>
    <lineage>
        <taxon>Eukaryota</taxon>
        <taxon>Metazoa</taxon>
        <taxon>Chordata</taxon>
        <taxon>Craniata</taxon>
        <taxon>Vertebrata</taxon>
        <taxon>Euteleostomi</taxon>
        <taxon>Actinopterygii</taxon>
        <taxon>Neopterygii</taxon>
        <taxon>Teleostei</taxon>
        <taxon>Neoteleostei</taxon>
        <taxon>Acanthomorphata</taxon>
        <taxon>Gobiaria</taxon>
        <taxon>Gobiiformes</taxon>
        <taxon>Gobioidei</taxon>
        <taxon>Gobiidae</taxon>
        <taxon>Gobionellinae</taxon>
        <taxon>Mugilogobius</taxon>
    </lineage>
</organism>
<dbReference type="Proteomes" id="UP001460270">
    <property type="component" value="Unassembled WGS sequence"/>
</dbReference>